<proteinExistence type="predicted"/>
<organism evidence="1 2">
    <name type="scientific">Caulobacter vibrioides</name>
    <name type="common">Caulobacter crescentus</name>
    <dbReference type="NCBI Taxonomy" id="155892"/>
    <lineage>
        <taxon>Bacteria</taxon>
        <taxon>Pseudomonadati</taxon>
        <taxon>Pseudomonadota</taxon>
        <taxon>Alphaproteobacteria</taxon>
        <taxon>Caulobacterales</taxon>
        <taxon>Caulobacteraceae</taxon>
        <taxon>Caulobacter</taxon>
    </lineage>
</organism>
<dbReference type="Proteomes" id="UP000215616">
    <property type="component" value="Unassembled WGS sequence"/>
</dbReference>
<accession>A0A258DF92</accession>
<protein>
    <submittedName>
        <fullName evidence="1">Uncharacterized protein</fullName>
    </submittedName>
</protein>
<gene>
    <name evidence="1" type="ORF">B7Z12_02115</name>
</gene>
<evidence type="ECO:0000313" key="2">
    <source>
        <dbReference type="Proteomes" id="UP000215616"/>
    </source>
</evidence>
<comment type="caution">
    <text evidence="1">The sequence shown here is derived from an EMBL/GenBank/DDBJ whole genome shotgun (WGS) entry which is preliminary data.</text>
</comment>
<evidence type="ECO:0000313" key="1">
    <source>
        <dbReference type="EMBL" id="OYX05903.1"/>
    </source>
</evidence>
<sequence>MRDAFDFARIAERYWQARIYANTVLPELAPLYPMIAVDRRGVIHIQSNVAYMLRLFGGEEFRLAEAWLAEAPTAPDAVAEALREHAPVELRRATLSGAAEALEECRRLRAGAPLDEARVMSMRGAFQKIPLIRLVTASSETLQATPDSPPKLMSVEAA</sequence>
<name>A0A258DF92_CAUVI</name>
<dbReference type="EMBL" id="NCDQ01000019">
    <property type="protein sequence ID" value="OYX05903.1"/>
    <property type="molecule type" value="Genomic_DNA"/>
</dbReference>
<reference evidence="1 2" key="1">
    <citation type="submission" date="2017-03" db="EMBL/GenBank/DDBJ databases">
        <title>Lifting the veil on microbial sulfur biogeochemistry in mining wastewaters.</title>
        <authorList>
            <person name="Kantor R.S."/>
            <person name="Colenbrander Nelson T."/>
            <person name="Marshall S."/>
            <person name="Bennett D."/>
            <person name="Apte S."/>
            <person name="Camacho D."/>
            <person name="Thomas B.C."/>
            <person name="Warren L.A."/>
            <person name="Banfield J.F."/>
        </authorList>
    </citation>
    <scope>NUCLEOTIDE SEQUENCE [LARGE SCALE GENOMIC DNA]</scope>
    <source>
        <strain evidence="1">32-67-7</strain>
    </source>
</reference>
<dbReference type="AlphaFoldDB" id="A0A258DF92"/>